<reference evidence="9" key="1">
    <citation type="submission" date="2017-08" db="EMBL/GenBank/DDBJ databases">
        <authorList>
            <person name="Polle J.E."/>
            <person name="Barry K."/>
            <person name="Cushman J."/>
            <person name="Schmutz J."/>
            <person name="Tran D."/>
            <person name="Hathwaick L.T."/>
            <person name="Yim W.C."/>
            <person name="Jenkins J."/>
            <person name="Mckie-Krisberg Z.M."/>
            <person name="Prochnik S."/>
            <person name="Lindquist E."/>
            <person name="Dockter R.B."/>
            <person name="Adam C."/>
            <person name="Molina H."/>
            <person name="Bunkerborg J."/>
            <person name="Jin E."/>
            <person name="Buchheim M."/>
            <person name="Magnuson J."/>
        </authorList>
    </citation>
    <scope>NUCLEOTIDE SEQUENCE</scope>
    <source>
        <strain evidence="9">CCAP 19/18</strain>
    </source>
</reference>
<protein>
    <recommendedName>
        <fullName evidence="3">peptidylprolyl isomerase</fullName>
        <ecNumber evidence="3">5.2.1.8</ecNumber>
    </recommendedName>
</protein>
<keyword evidence="5" id="KW-0143">Chaperone</keyword>
<evidence type="ECO:0000259" key="7">
    <source>
        <dbReference type="Pfam" id="PF05697"/>
    </source>
</evidence>
<dbReference type="InterPro" id="IPR008881">
    <property type="entry name" value="Trigger_fac_ribosome-bd_bac"/>
</dbReference>
<organism evidence="9 10">
    <name type="scientific">Dunaliella salina</name>
    <name type="common">Green alga</name>
    <name type="synonym">Protococcus salinus</name>
    <dbReference type="NCBI Taxonomy" id="3046"/>
    <lineage>
        <taxon>Eukaryota</taxon>
        <taxon>Viridiplantae</taxon>
        <taxon>Chlorophyta</taxon>
        <taxon>core chlorophytes</taxon>
        <taxon>Chlorophyceae</taxon>
        <taxon>CS clade</taxon>
        <taxon>Chlamydomonadales</taxon>
        <taxon>Dunaliellaceae</taxon>
        <taxon>Dunaliella</taxon>
    </lineage>
</organism>
<dbReference type="Pfam" id="PF05697">
    <property type="entry name" value="Trigger_N"/>
    <property type="match status" value="1"/>
</dbReference>
<sequence length="462" mass="52425">MAKFKCTPMLPHFVPQFKEEEVSTCTRSATVTVPKKIVTECFHAAVDEMQKAAAGTQGFRQGKIPLAMIISQYGGQRNFKIACLEGVLMKGFELAAMNKMLVQDSLRVTSNIADLEAAFDPSKPLTFTFEYDVVPPLVWKRSYKDLEVTIKDTGNFETDQAAAEGLVRTFLKSKGHQKVAADRGAKKDDILIVDMKITDAAGYTPLPGLSGERIAFDPDEDPLGLAPHLMGARIGDKRSFQITFPDDYPVELWQGMSAKADISIREIFEWVLPTFDDEFVRANFPQFESAQEMRKNLAATTAMERVTDLDERLSNLVIKEVVDSLDVEEIPESLLIDMGTLQYRSTLITMIEKKIATREEVENYATEAMVKEYIDKRRVELEDLIKFNMAMDEIFEKEQIPLEEDEVQAEVDLRKKSYQEQKVDYDEEAIRDQVITTIKSVKVVEWLKDNVKRHIVPYQGSS</sequence>
<dbReference type="Gene3D" id="3.10.50.40">
    <property type="match status" value="1"/>
</dbReference>
<dbReference type="PANTHER" id="PTHR30560">
    <property type="entry name" value="TRIGGER FACTOR CHAPERONE AND PEPTIDYL-PROLYL CIS/TRANS ISOMERASE"/>
    <property type="match status" value="1"/>
</dbReference>
<keyword evidence="10" id="KW-1185">Reference proteome</keyword>
<dbReference type="InterPro" id="IPR005215">
    <property type="entry name" value="Trig_fac"/>
</dbReference>
<comment type="catalytic activity">
    <reaction evidence="1">
        <text>[protein]-peptidylproline (omega=180) = [protein]-peptidylproline (omega=0)</text>
        <dbReference type="Rhea" id="RHEA:16237"/>
        <dbReference type="Rhea" id="RHEA-COMP:10747"/>
        <dbReference type="Rhea" id="RHEA-COMP:10748"/>
        <dbReference type="ChEBI" id="CHEBI:83833"/>
        <dbReference type="ChEBI" id="CHEBI:83834"/>
        <dbReference type="EC" id="5.2.1.8"/>
    </reaction>
</comment>
<dbReference type="SUPFAM" id="SSF102735">
    <property type="entry name" value="Trigger factor ribosome-binding domain"/>
    <property type="match status" value="1"/>
</dbReference>
<evidence type="ECO:0000259" key="8">
    <source>
        <dbReference type="Pfam" id="PF05698"/>
    </source>
</evidence>
<evidence type="ECO:0000313" key="9">
    <source>
        <dbReference type="EMBL" id="KAF5839494.1"/>
    </source>
</evidence>
<dbReference type="Gene3D" id="1.10.3120.10">
    <property type="entry name" value="Trigger factor, C-terminal domain"/>
    <property type="match status" value="1"/>
</dbReference>
<keyword evidence="6" id="KW-0413">Isomerase</keyword>
<evidence type="ECO:0000256" key="1">
    <source>
        <dbReference type="ARBA" id="ARBA00000971"/>
    </source>
</evidence>
<name>A0ABQ7GY07_DUNSA</name>
<dbReference type="InterPro" id="IPR036611">
    <property type="entry name" value="Trigger_fac_ribosome-bd_sf"/>
</dbReference>
<dbReference type="SUPFAM" id="SSF109998">
    <property type="entry name" value="Triger factor/SurA peptide-binding domain-like"/>
    <property type="match status" value="1"/>
</dbReference>
<gene>
    <name evidence="9" type="ORF">DUNSADRAFT_668</name>
</gene>
<evidence type="ECO:0000256" key="4">
    <source>
        <dbReference type="ARBA" id="ARBA00023110"/>
    </source>
</evidence>
<evidence type="ECO:0000256" key="2">
    <source>
        <dbReference type="ARBA" id="ARBA00005464"/>
    </source>
</evidence>
<dbReference type="Gene3D" id="3.30.70.1050">
    <property type="entry name" value="Trigger factor ribosome-binding domain"/>
    <property type="match status" value="1"/>
</dbReference>
<dbReference type="InterPro" id="IPR046357">
    <property type="entry name" value="PPIase_dom_sf"/>
</dbReference>
<dbReference type="Pfam" id="PF05698">
    <property type="entry name" value="Trigger_C"/>
    <property type="match status" value="1"/>
</dbReference>
<feature type="domain" description="Trigger factor C-terminal" evidence="8">
    <location>
        <begin position="291"/>
        <end position="448"/>
    </location>
</feature>
<dbReference type="InterPro" id="IPR027304">
    <property type="entry name" value="Trigger_fact/SurA_dom_sf"/>
</dbReference>
<accession>A0ABQ7GY07</accession>
<dbReference type="SUPFAM" id="SSF54534">
    <property type="entry name" value="FKBP-like"/>
    <property type="match status" value="1"/>
</dbReference>
<comment type="caution">
    <text evidence="9">The sequence shown here is derived from an EMBL/GenBank/DDBJ whole genome shotgun (WGS) entry which is preliminary data.</text>
</comment>
<dbReference type="InterPro" id="IPR008880">
    <property type="entry name" value="Trigger_fac_C"/>
</dbReference>
<dbReference type="Proteomes" id="UP000815325">
    <property type="component" value="Unassembled WGS sequence"/>
</dbReference>
<dbReference type="PANTHER" id="PTHR30560:SF3">
    <property type="entry name" value="TRIGGER FACTOR-LIKE PROTEIN TIG, CHLOROPLASTIC"/>
    <property type="match status" value="1"/>
</dbReference>
<dbReference type="PIRSF" id="PIRSF003095">
    <property type="entry name" value="Trigger_factor"/>
    <property type="match status" value="1"/>
</dbReference>
<comment type="similarity">
    <text evidence="2">Belongs to the FKBP-type PPIase family. Tig subfamily.</text>
</comment>
<feature type="domain" description="Trigger factor ribosome-binding bacterial" evidence="7">
    <location>
        <begin position="16"/>
        <end position="152"/>
    </location>
</feature>
<evidence type="ECO:0000313" key="10">
    <source>
        <dbReference type="Proteomes" id="UP000815325"/>
    </source>
</evidence>
<dbReference type="EMBL" id="MU069542">
    <property type="protein sequence ID" value="KAF5839494.1"/>
    <property type="molecule type" value="Genomic_DNA"/>
</dbReference>
<evidence type="ECO:0000256" key="3">
    <source>
        <dbReference type="ARBA" id="ARBA00013194"/>
    </source>
</evidence>
<dbReference type="InterPro" id="IPR037041">
    <property type="entry name" value="Trigger_fac_C_sf"/>
</dbReference>
<evidence type="ECO:0000256" key="5">
    <source>
        <dbReference type="ARBA" id="ARBA00023186"/>
    </source>
</evidence>
<evidence type="ECO:0000256" key="6">
    <source>
        <dbReference type="ARBA" id="ARBA00023235"/>
    </source>
</evidence>
<keyword evidence="4" id="KW-0697">Rotamase</keyword>
<proteinExistence type="inferred from homology"/>
<dbReference type="EC" id="5.2.1.8" evidence="3"/>